<keyword evidence="5 6" id="KW-0472">Membrane</keyword>
<evidence type="ECO:0000313" key="8">
    <source>
        <dbReference type="EMBL" id="TVU60180.1"/>
    </source>
</evidence>
<evidence type="ECO:0000313" key="9">
    <source>
        <dbReference type="Proteomes" id="UP000316500"/>
    </source>
</evidence>
<dbReference type="Pfam" id="PF01545">
    <property type="entry name" value="Cation_efflux"/>
    <property type="match status" value="1"/>
</dbReference>
<feature type="transmembrane region" description="Helical" evidence="6">
    <location>
        <begin position="57"/>
        <end position="76"/>
    </location>
</feature>
<dbReference type="OrthoDB" id="4475884at2"/>
<keyword evidence="4 6" id="KW-1133">Transmembrane helix</keyword>
<evidence type="ECO:0000256" key="3">
    <source>
        <dbReference type="ARBA" id="ARBA00022692"/>
    </source>
</evidence>
<dbReference type="GO" id="GO:0015341">
    <property type="term" value="F:zinc efflux antiporter activity"/>
    <property type="evidence" value="ECO:0007669"/>
    <property type="project" value="TreeGrafter"/>
</dbReference>
<evidence type="ECO:0000256" key="1">
    <source>
        <dbReference type="ARBA" id="ARBA00004141"/>
    </source>
</evidence>
<dbReference type="GO" id="GO:0005886">
    <property type="term" value="C:plasma membrane"/>
    <property type="evidence" value="ECO:0007669"/>
    <property type="project" value="TreeGrafter"/>
</dbReference>
<sequence length="344" mass="35635">MAGSPSLSACLMPWLSVPLMADGQLRSEGRALRFSLWASAVVAAGALILGIASGTRIIVFDGAYMGIGLVLSAISLKASSASAAGPTRRFPFGRDALTPLVVLIQGIAVAATLLVAVSDAVVVIRDGGSPVSAAVIAIYGAITAAIGFATAWWMRRAAPDSDLVGAEIAQWRAGAILSLMMLLGAGVALVLQGMGLAEVALYVDPVLVLVACLILAYIPIGLIRAGLNELLEGAPSKEIDAAITAAVQAVRNEFGLEQPLVRSGKVGRKLYVEVDFVVAGSAWTVGEEDSVRRAVVAALAPLGLEVWAYVALTASPELFECSRRIYPSATRYGIIGEWTNICGC</sequence>
<proteinExistence type="predicted"/>
<keyword evidence="2" id="KW-0813">Transport</keyword>
<feature type="transmembrane region" description="Helical" evidence="6">
    <location>
        <begin position="175"/>
        <end position="194"/>
    </location>
</feature>
<dbReference type="GO" id="GO:0006882">
    <property type="term" value="P:intracellular zinc ion homeostasis"/>
    <property type="evidence" value="ECO:0007669"/>
    <property type="project" value="TreeGrafter"/>
</dbReference>
<feature type="transmembrane region" description="Helical" evidence="6">
    <location>
        <begin position="97"/>
        <end position="124"/>
    </location>
</feature>
<evidence type="ECO:0000259" key="7">
    <source>
        <dbReference type="Pfam" id="PF01545"/>
    </source>
</evidence>
<accession>A0A558GTG9</accession>
<feature type="transmembrane region" description="Helical" evidence="6">
    <location>
        <begin position="206"/>
        <end position="227"/>
    </location>
</feature>
<protein>
    <recommendedName>
        <fullName evidence="7">Cation efflux protein transmembrane domain-containing protein</fullName>
    </recommendedName>
</protein>
<gene>
    <name evidence="8" type="ORF">FQP90_17485</name>
</gene>
<dbReference type="PANTHER" id="PTHR43840:SF15">
    <property type="entry name" value="MITOCHONDRIAL METAL TRANSPORTER 1-RELATED"/>
    <property type="match status" value="1"/>
</dbReference>
<dbReference type="EMBL" id="VNFK01000015">
    <property type="protein sequence ID" value="TVU60180.1"/>
    <property type="molecule type" value="Genomic_DNA"/>
</dbReference>
<dbReference type="InterPro" id="IPR058533">
    <property type="entry name" value="Cation_efflux_TM"/>
</dbReference>
<dbReference type="Proteomes" id="UP000316500">
    <property type="component" value="Unassembled WGS sequence"/>
</dbReference>
<dbReference type="InterPro" id="IPR027469">
    <property type="entry name" value="Cation_efflux_TMD_sf"/>
</dbReference>
<evidence type="ECO:0000256" key="4">
    <source>
        <dbReference type="ARBA" id="ARBA00022989"/>
    </source>
</evidence>
<evidence type="ECO:0000256" key="6">
    <source>
        <dbReference type="SAM" id="Phobius"/>
    </source>
</evidence>
<keyword evidence="3 6" id="KW-0812">Transmembrane</keyword>
<organism evidence="8 9">
    <name type="scientific">Paenarthrobacter nitroguajacolicus</name>
    <name type="common">Arthrobacter nitroguajacolicus</name>
    <dbReference type="NCBI Taxonomy" id="211146"/>
    <lineage>
        <taxon>Bacteria</taxon>
        <taxon>Bacillati</taxon>
        <taxon>Actinomycetota</taxon>
        <taxon>Actinomycetes</taxon>
        <taxon>Micrococcales</taxon>
        <taxon>Micrococcaceae</taxon>
        <taxon>Paenarthrobacter</taxon>
    </lineage>
</organism>
<dbReference type="SUPFAM" id="SSF161111">
    <property type="entry name" value="Cation efflux protein transmembrane domain-like"/>
    <property type="match status" value="1"/>
</dbReference>
<dbReference type="GO" id="GO:0015093">
    <property type="term" value="F:ferrous iron transmembrane transporter activity"/>
    <property type="evidence" value="ECO:0007669"/>
    <property type="project" value="TreeGrafter"/>
</dbReference>
<name>A0A558GTG9_PAENT</name>
<feature type="transmembrane region" description="Helical" evidence="6">
    <location>
        <begin position="34"/>
        <end position="51"/>
    </location>
</feature>
<dbReference type="AlphaFoldDB" id="A0A558GTG9"/>
<reference evidence="8 9" key="1">
    <citation type="submission" date="2019-07" db="EMBL/GenBank/DDBJ databases">
        <title>Diversity of Bacteria from Kongsfjorden, Arctic.</title>
        <authorList>
            <person name="Yu Y."/>
        </authorList>
    </citation>
    <scope>NUCLEOTIDE SEQUENCE [LARGE SCALE GENOMIC DNA]</scope>
    <source>
        <strain evidence="8 9">SM1928</strain>
    </source>
</reference>
<dbReference type="PANTHER" id="PTHR43840">
    <property type="entry name" value="MITOCHONDRIAL METAL TRANSPORTER 1-RELATED"/>
    <property type="match status" value="1"/>
</dbReference>
<comment type="subcellular location">
    <subcellularLocation>
        <location evidence="1">Membrane</location>
        <topology evidence="1">Multi-pass membrane protein</topology>
    </subcellularLocation>
</comment>
<comment type="caution">
    <text evidence="8">The sequence shown here is derived from an EMBL/GenBank/DDBJ whole genome shotgun (WGS) entry which is preliminary data.</text>
</comment>
<feature type="transmembrane region" description="Helical" evidence="6">
    <location>
        <begin position="130"/>
        <end position="154"/>
    </location>
</feature>
<dbReference type="Gene3D" id="1.20.1510.10">
    <property type="entry name" value="Cation efflux protein transmembrane domain"/>
    <property type="match status" value="1"/>
</dbReference>
<dbReference type="InterPro" id="IPR050291">
    <property type="entry name" value="CDF_Transporter"/>
</dbReference>
<dbReference type="GO" id="GO:0015086">
    <property type="term" value="F:cadmium ion transmembrane transporter activity"/>
    <property type="evidence" value="ECO:0007669"/>
    <property type="project" value="TreeGrafter"/>
</dbReference>
<feature type="domain" description="Cation efflux protein transmembrane" evidence="7">
    <location>
        <begin position="34"/>
        <end position="231"/>
    </location>
</feature>
<evidence type="ECO:0000256" key="2">
    <source>
        <dbReference type="ARBA" id="ARBA00022448"/>
    </source>
</evidence>
<evidence type="ECO:0000256" key="5">
    <source>
        <dbReference type="ARBA" id="ARBA00023136"/>
    </source>
</evidence>